<dbReference type="PANTHER" id="PTHR30136:SF7">
    <property type="entry name" value="HTH-TYPE TRANSCRIPTIONAL REGULATOR KDGR-RELATED"/>
    <property type="match status" value="1"/>
</dbReference>
<evidence type="ECO:0000313" key="6">
    <source>
        <dbReference type="Proteomes" id="UP000315010"/>
    </source>
</evidence>
<comment type="caution">
    <text evidence="5">The sequence shown here is derived from an EMBL/GenBank/DDBJ whole genome shotgun (WGS) entry which is preliminary data.</text>
</comment>
<name>A0A5C5YNJ8_9BACT</name>
<dbReference type="PROSITE" id="PS51077">
    <property type="entry name" value="HTH_ICLR"/>
    <property type="match status" value="1"/>
</dbReference>
<dbReference type="InterPro" id="IPR036390">
    <property type="entry name" value="WH_DNA-bd_sf"/>
</dbReference>
<evidence type="ECO:0000256" key="2">
    <source>
        <dbReference type="ARBA" id="ARBA00023125"/>
    </source>
</evidence>
<keyword evidence="1" id="KW-0805">Transcription regulation</keyword>
<keyword evidence="3" id="KW-0804">Transcription</keyword>
<evidence type="ECO:0000313" key="5">
    <source>
        <dbReference type="EMBL" id="TWT76532.1"/>
    </source>
</evidence>
<sequence>MSAAIKYSVPAFDHGLDLMELLLASPESLSQKAIALETGKPVSSVFRLLNCLEQRGYVQRDPGSGEYRPTMRLYSLAQLCPAHQRFRDVASGPMRELAHTVGESCHLSILDGGRVRVIHNQPSPHMHSLNISEETTYAAVQTTAGKLLLAHLPIETRNLWLQSDTDYLEMTAPQRSKVDAQLKSLQRKFELVAPSSPTPGVLDVDILIPRVWLGEDVVLGVPCILKWTQKTQNSVLLPAVRQAVDRLTEIFRKA</sequence>
<dbReference type="InterPro" id="IPR050707">
    <property type="entry name" value="HTH_MetabolicPath_Reg"/>
</dbReference>
<dbReference type="Pfam" id="PF01614">
    <property type="entry name" value="IclR_C"/>
    <property type="match status" value="1"/>
</dbReference>
<organism evidence="5 6">
    <name type="scientific">Novipirellula herctigrandis</name>
    <dbReference type="NCBI Taxonomy" id="2527986"/>
    <lineage>
        <taxon>Bacteria</taxon>
        <taxon>Pseudomonadati</taxon>
        <taxon>Planctomycetota</taxon>
        <taxon>Planctomycetia</taxon>
        <taxon>Pirellulales</taxon>
        <taxon>Pirellulaceae</taxon>
        <taxon>Novipirellula</taxon>
    </lineage>
</organism>
<protein>
    <submittedName>
        <fullName evidence="5">DNA-binding transcriptional activator MhpR</fullName>
    </submittedName>
</protein>
<dbReference type="Gene3D" id="1.10.10.10">
    <property type="entry name" value="Winged helix-like DNA-binding domain superfamily/Winged helix DNA-binding domain"/>
    <property type="match status" value="1"/>
</dbReference>
<dbReference type="Gene3D" id="3.30.450.40">
    <property type="match status" value="1"/>
</dbReference>
<dbReference type="Proteomes" id="UP000315010">
    <property type="component" value="Unassembled WGS sequence"/>
</dbReference>
<dbReference type="SUPFAM" id="SSF55781">
    <property type="entry name" value="GAF domain-like"/>
    <property type="match status" value="1"/>
</dbReference>
<dbReference type="SMART" id="SM00346">
    <property type="entry name" value="HTH_ICLR"/>
    <property type="match status" value="1"/>
</dbReference>
<dbReference type="InterPro" id="IPR005471">
    <property type="entry name" value="Tscrpt_reg_IclR_N"/>
</dbReference>
<dbReference type="InterPro" id="IPR036388">
    <property type="entry name" value="WH-like_DNA-bd_sf"/>
</dbReference>
<dbReference type="GO" id="GO:0003700">
    <property type="term" value="F:DNA-binding transcription factor activity"/>
    <property type="evidence" value="ECO:0007669"/>
    <property type="project" value="TreeGrafter"/>
</dbReference>
<dbReference type="GO" id="GO:0003677">
    <property type="term" value="F:DNA binding"/>
    <property type="evidence" value="ECO:0007669"/>
    <property type="project" value="UniProtKB-KW"/>
</dbReference>
<accession>A0A5C5YNJ8</accession>
<dbReference type="EMBL" id="SJPJ01000002">
    <property type="protein sequence ID" value="TWT76532.1"/>
    <property type="molecule type" value="Genomic_DNA"/>
</dbReference>
<dbReference type="Pfam" id="PF09339">
    <property type="entry name" value="HTH_IclR"/>
    <property type="match status" value="1"/>
</dbReference>
<keyword evidence="6" id="KW-1185">Reference proteome</keyword>
<dbReference type="SUPFAM" id="SSF46785">
    <property type="entry name" value="Winged helix' DNA-binding domain"/>
    <property type="match status" value="1"/>
</dbReference>
<proteinExistence type="predicted"/>
<dbReference type="PANTHER" id="PTHR30136">
    <property type="entry name" value="HELIX-TURN-HELIX TRANSCRIPTIONAL REGULATOR, ICLR FAMILY"/>
    <property type="match status" value="1"/>
</dbReference>
<dbReference type="AlphaFoldDB" id="A0A5C5YNJ8"/>
<gene>
    <name evidence="5" type="ORF">CA13_70270</name>
</gene>
<keyword evidence="2 5" id="KW-0238">DNA-binding</keyword>
<dbReference type="GO" id="GO:0045892">
    <property type="term" value="P:negative regulation of DNA-templated transcription"/>
    <property type="evidence" value="ECO:0007669"/>
    <property type="project" value="TreeGrafter"/>
</dbReference>
<dbReference type="RefSeq" id="WP_146404284.1">
    <property type="nucleotide sequence ID" value="NZ_SJPJ01000002.1"/>
</dbReference>
<dbReference type="OrthoDB" id="9791752at2"/>
<evidence type="ECO:0000256" key="1">
    <source>
        <dbReference type="ARBA" id="ARBA00023015"/>
    </source>
</evidence>
<feature type="domain" description="HTH iclR-type" evidence="4">
    <location>
        <begin position="9"/>
        <end position="71"/>
    </location>
</feature>
<dbReference type="InterPro" id="IPR014757">
    <property type="entry name" value="Tscrpt_reg_IclR_C"/>
</dbReference>
<reference evidence="5 6" key="1">
    <citation type="submission" date="2019-02" db="EMBL/GenBank/DDBJ databases">
        <title>Deep-cultivation of Planctomycetes and their phenomic and genomic characterization uncovers novel biology.</title>
        <authorList>
            <person name="Wiegand S."/>
            <person name="Jogler M."/>
            <person name="Boedeker C."/>
            <person name="Pinto D."/>
            <person name="Vollmers J."/>
            <person name="Rivas-Marin E."/>
            <person name="Kohn T."/>
            <person name="Peeters S.H."/>
            <person name="Heuer A."/>
            <person name="Rast P."/>
            <person name="Oberbeckmann S."/>
            <person name="Bunk B."/>
            <person name="Jeske O."/>
            <person name="Meyerdierks A."/>
            <person name="Storesund J.E."/>
            <person name="Kallscheuer N."/>
            <person name="Luecker S."/>
            <person name="Lage O.M."/>
            <person name="Pohl T."/>
            <person name="Merkel B.J."/>
            <person name="Hornburger P."/>
            <person name="Mueller R.-W."/>
            <person name="Bruemmer F."/>
            <person name="Labrenz M."/>
            <person name="Spormann A.M."/>
            <person name="Op Den Camp H."/>
            <person name="Overmann J."/>
            <person name="Amann R."/>
            <person name="Jetten M.S.M."/>
            <person name="Mascher T."/>
            <person name="Medema M.H."/>
            <person name="Devos D.P."/>
            <person name="Kaster A.-K."/>
            <person name="Ovreas L."/>
            <person name="Rohde M."/>
            <person name="Galperin M.Y."/>
            <person name="Jogler C."/>
        </authorList>
    </citation>
    <scope>NUCLEOTIDE SEQUENCE [LARGE SCALE GENOMIC DNA]</scope>
    <source>
        <strain evidence="5 6">CA13</strain>
    </source>
</reference>
<evidence type="ECO:0000256" key="3">
    <source>
        <dbReference type="ARBA" id="ARBA00023163"/>
    </source>
</evidence>
<evidence type="ECO:0000259" key="4">
    <source>
        <dbReference type="PROSITE" id="PS51077"/>
    </source>
</evidence>
<dbReference type="InterPro" id="IPR029016">
    <property type="entry name" value="GAF-like_dom_sf"/>
</dbReference>